<evidence type="ECO:0000313" key="2">
    <source>
        <dbReference type="EMBL" id="MFC6791899.1"/>
    </source>
</evidence>
<organism evidence="2 3">
    <name type="scientific">Methylobacterium komagatae</name>
    <dbReference type="NCBI Taxonomy" id="374425"/>
    <lineage>
        <taxon>Bacteria</taxon>
        <taxon>Pseudomonadati</taxon>
        <taxon>Pseudomonadota</taxon>
        <taxon>Alphaproteobacteria</taxon>
        <taxon>Hyphomicrobiales</taxon>
        <taxon>Methylobacteriaceae</taxon>
        <taxon>Methylobacterium</taxon>
    </lineage>
</organism>
<feature type="compositionally biased region" description="Low complexity" evidence="1">
    <location>
        <begin position="1"/>
        <end position="23"/>
    </location>
</feature>
<evidence type="ECO:0000313" key="3">
    <source>
        <dbReference type="Proteomes" id="UP001596292"/>
    </source>
</evidence>
<comment type="caution">
    <text evidence="2">The sequence shown here is derived from an EMBL/GenBank/DDBJ whole genome shotgun (WGS) entry which is preliminary data.</text>
</comment>
<reference evidence="3" key="1">
    <citation type="journal article" date="2019" name="Int. J. Syst. Evol. Microbiol.">
        <title>The Global Catalogue of Microorganisms (GCM) 10K type strain sequencing project: providing services to taxonomists for standard genome sequencing and annotation.</title>
        <authorList>
            <consortium name="The Broad Institute Genomics Platform"/>
            <consortium name="The Broad Institute Genome Sequencing Center for Infectious Disease"/>
            <person name="Wu L."/>
            <person name="Ma J."/>
        </authorList>
    </citation>
    <scope>NUCLEOTIDE SEQUENCE [LARGE SCALE GENOMIC DNA]</scope>
    <source>
        <strain evidence="3">CCUG 48316</strain>
    </source>
</reference>
<evidence type="ECO:0008006" key="4">
    <source>
        <dbReference type="Google" id="ProtNLM"/>
    </source>
</evidence>
<gene>
    <name evidence="2" type="ORF">ACFQE0_21235</name>
</gene>
<feature type="compositionally biased region" description="Low complexity" evidence="1">
    <location>
        <begin position="41"/>
        <end position="55"/>
    </location>
</feature>
<dbReference type="Proteomes" id="UP001596292">
    <property type="component" value="Unassembled WGS sequence"/>
</dbReference>
<dbReference type="RefSeq" id="WP_378973195.1">
    <property type="nucleotide sequence ID" value="NZ_JBHSWN010000001.1"/>
</dbReference>
<proteinExistence type="predicted"/>
<feature type="region of interest" description="Disordered" evidence="1">
    <location>
        <begin position="210"/>
        <end position="229"/>
    </location>
</feature>
<feature type="compositionally biased region" description="Basic and acidic residues" evidence="1">
    <location>
        <begin position="25"/>
        <end position="37"/>
    </location>
</feature>
<feature type="region of interest" description="Disordered" evidence="1">
    <location>
        <begin position="1"/>
        <end position="62"/>
    </location>
</feature>
<name>A0ABW2BPX2_9HYPH</name>
<evidence type="ECO:0000256" key="1">
    <source>
        <dbReference type="SAM" id="MobiDB-lite"/>
    </source>
</evidence>
<protein>
    <recommendedName>
        <fullName evidence="4">DUF883 family protein</fullName>
    </recommendedName>
</protein>
<sequence>MTDKPGFPAGEPFNPAAAPGAAGDHTLRPDPTGRHDPLPGAASASVDRAADAANDLGDRASDLADRARDKITGLADDIHDRLGGSADRVRDRAEAAYDEARGRAGDLHRRNMRRLDDLTVQGLDGLRRSRTQVERFVEDNPLLVGVVGVAAGLLLGALLPRTRQEDRSLGPYADEVRGEGLRYAREMTHRGREFVQSALDPDNLNEVVRKATGAEDETPPAGERTQHNL</sequence>
<dbReference type="Gene3D" id="1.20.120.20">
    <property type="entry name" value="Apolipoprotein"/>
    <property type="match status" value="1"/>
</dbReference>
<dbReference type="EMBL" id="JBHSWN010000001">
    <property type="protein sequence ID" value="MFC6791899.1"/>
    <property type="molecule type" value="Genomic_DNA"/>
</dbReference>
<accession>A0ABW2BPX2</accession>
<keyword evidence="3" id="KW-1185">Reference proteome</keyword>